<comment type="catalytic activity">
    <reaction evidence="1">
        <text>D-fructose 6-phosphate + L-glutamine = D-glucosamine 6-phosphate + L-glutamate</text>
        <dbReference type="Rhea" id="RHEA:13237"/>
        <dbReference type="ChEBI" id="CHEBI:29985"/>
        <dbReference type="ChEBI" id="CHEBI:58359"/>
        <dbReference type="ChEBI" id="CHEBI:58725"/>
        <dbReference type="ChEBI" id="CHEBI:61527"/>
        <dbReference type="EC" id="2.6.1.16"/>
    </reaction>
</comment>
<dbReference type="GO" id="GO:0006002">
    <property type="term" value="P:fructose 6-phosphate metabolic process"/>
    <property type="evidence" value="ECO:0007669"/>
    <property type="project" value="TreeGrafter"/>
</dbReference>
<dbReference type="Gene3D" id="3.60.20.10">
    <property type="entry name" value="Glutamine Phosphoribosylpyrophosphate, subunit 1, domain 1"/>
    <property type="match status" value="1"/>
</dbReference>
<evidence type="ECO:0000256" key="3">
    <source>
        <dbReference type="ARBA" id="ARBA00016090"/>
    </source>
</evidence>
<dbReference type="GO" id="GO:0004360">
    <property type="term" value="F:glutamine-fructose-6-phosphate transaminase (isomerizing) activity"/>
    <property type="evidence" value="ECO:0007669"/>
    <property type="project" value="UniProtKB-EC"/>
</dbReference>
<feature type="domain" description="Glutamine amidotransferase type-2" evidence="8">
    <location>
        <begin position="2"/>
        <end position="212"/>
    </location>
</feature>
<dbReference type="FunFam" id="3.60.20.10:FF:000006">
    <property type="entry name" value="Glutamine--fructose-6-phosphate aminotransferase [isomerizing]"/>
    <property type="match status" value="1"/>
</dbReference>
<keyword evidence="6" id="KW-0677">Repeat</keyword>
<dbReference type="Pfam" id="PF13522">
    <property type="entry name" value="GATase_6"/>
    <property type="match status" value="1"/>
</dbReference>
<dbReference type="InterPro" id="IPR029055">
    <property type="entry name" value="Ntn_hydrolases_N"/>
</dbReference>
<keyword evidence="5 9" id="KW-0808">Transferase</keyword>
<dbReference type="Proteomes" id="UP000373449">
    <property type="component" value="Unassembled WGS sequence"/>
</dbReference>
<gene>
    <name evidence="9" type="primary">glmS_1</name>
    <name evidence="9" type="ORF">NCTC12282_01268</name>
</gene>
<dbReference type="PANTHER" id="PTHR10937">
    <property type="entry name" value="GLUCOSAMINE--FRUCTOSE-6-PHOSPHATE AMINOTRANSFERASE, ISOMERIZING"/>
    <property type="match status" value="1"/>
</dbReference>
<evidence type="ECO:0000256" key="4">
    <source>
        <dbReference type="ARBA" id="ARBA00022576"/>
    </source>
</evidence>
<dbReference type="GO" id="GO:0006047">
    <property type="term" value="P:UDP-N-acetylglucosamine metabolic process"/>
    <property type="evidence" value="ECO:0007669"/>
    <property type="project" value="TreeGrafter"/>
</dbReference>
<evidence type="ECO:0000256" key="7">
    <source>
        <dbReference type="ARBA" id="ARBA00022962"/>
    </source>
</evidence>
<dbReference type="InterPro" id="IPR017932">
    <property type="entry name" value="GATase_2_dom"/>
</dbReference>
<dbReference type="AlphaFoldDB" id="A0A484ZKN3"/>
<dbReference type="SUPFAM" id="SSF56235">
    <property type="entry name" value="N-terminal nucleophile aminohydrolases (Ntn hydrolases)"/>
    <property type="match status" value="1"/>
</dbReference>
<accession>A0A484ZKN3</accession>
<dbReference type="GO" id="GO:0006487">
    <property type="term" value="P:protein N-linked glycosylation"/>
    <property type="evidence" value="ECO:0007669"/>
    <property type="project" value="TreeGrafter"/>
</dbReference>
<dbReference type="GO" id="GO:0005829">
    <property type="term" value="C:cytosol"/>
    <property type="evidence" value="ECO:0007669"/>
    <property type="project" value="TreeGrafter"/>
</dbReference>
<keyword evidence="4 9" id="KW-0032">Aminotransferase</keyword>
<keyword evidence="7" id="KW-0315">Glutamine amidotransferase</keyword>
<dbReference type="PROSITE" id="PS51278">
    <property type="entry name" value="GATASE_TYPE_2"/>
    <property type="match status" value="1"/>
</dbReference>
<evidence type="ECO:0000313" key="9">
    <source>
        <dbReference type="EMBL" id="VFS46359.1"/>
    </source>
</evidence>
<evidence type="ECO:0000256" key="1">
    <source>
        <dbReference type="ARBA" id="ARBA00001031"/>
    </source>
</evidence>
<evidence type="ECO:0000256" key="5">
    <source>
        <dbReference type="ARBA" id="ARBA00022679"/>
    </source>
</evidence>
<organism evidence="9 10">
    <name type="scientific">Budvicia aquatica</name>
    <dbReference type="NCBI Taxonomy" id="82979"/>
    <lineage>
        <taxon>Bacteria</taxon>
        <taxon>Pseudomonadati</taxon>
        <taxon>Pseudomonadota</taxon>
        <taxon>Gammaproteobacteria</taxon>
        <taxon>Enterobacterales</taxon>
        <taxon>Budviciaceae</taxon>
        <taxon>Budvicia</taxon>
    </lineage>
</organism>
<dbReference type="PANTHER" id="PTHR10937:SF0">
    <property type="entry name" value="GLUTAMINE--FRUCTOSE-6-PHOSPHATE TRANSAMINASE (ISOMERIZING)"/>
    <property type="match status" value="1"/>
</dbReference>
<sequence length="212" mass="23168">MCGIVGAVAQRDVAEILLEGLRRLEYRGYDSAGIAVVDEGNNLQRIRRLGKVKMLSEAVDASPLKGGTGIAHTRWATHGEPSESNAHPHESGYIAVVHNGIIENYESLRDDLITKGYVFTSETDTEVIAHSVHDELKNNSELSLLEAVQRVVKILRGAYGTVILDRRNPDILIAARSGSPMVIGLGFGEKLYCFRSTGAAAGNPPLYLFRRR</sequence>
<dbReference type="CDD" id="cd00714">
    <property type="entry name" value="GFAT"/>
    <property type="match status" value="1"/>
</dbReference>
<protein>
    <recommendedName>
        <fullName evidence="3">Glutamine--fructose-6-phosphate aminotransferase [isomerizing]</fullName>
        <ecNumber evidence="2">2.6.1.16</ecNumber>
    </recommendedName>
</protein>
<name>A0A484ZKN3_9GAMM</name>
<dbReference type="InterPro" id="IPR047084">
    <property type="entry name" value="GFAT_N"/>
</dbReference>
<evidence type="ECO:0000313" key="10">
    <source>
        <dbReference type="Proteomes" id="UP000373449"/>
    </source>
</evidence>
<reference evidence="9 10" key="1">
    <citation type="submission" date="2019-03" db="EMBL/GenBank/DDBJ databases">
        <authorList>
            <consortium name="Pathogen Informatics"/>
        </authorList>
    </citation>
    <scope>NUCLEOTIDE SEQUENCE [LARGE SCALE GENOMIC DNA]</scope>
    <source>
        <strain evidence="9 10">NCTC12282</strain>
    </source>
</reference>
<proteinExistence type="predicted"/>
<evidence type="ECO:0000256" key="2">
    <source>
        <dbReference type="ARBA" id="ARBA00012916"/>
    </source>
</evidence>
<evidence type="ECO:0000259" key="8">
    <source>
        <dbReference type="PROSITE" id="PS51278"/>
    </source>
</evidence>
<dbReference type="EC" id="2.6.1.16" evidence="2"/>
<dbReference type="EMBL" id="CAADJA010000002">
    <property type="protein sequence ID" value="VFS46359.1"/>
    <property type="molecule type" value="Genomic_DNA"/>
</dbReference>
<evidence type="ECO:0000256" key="6">
    <source>
        <dbReference type="ARBA" id="ARBA00022737"/>
    </source>
</evidence>